<dbReference type="Gene3D" id="1.25.40.10">
    <property type="entry name" value="Tetratricopeptide repeat domain"/>
    <property type="match status" value="1"/>
</dbReference>
<proteinExistence type="predicted"/>
<organism evidence="2 3">
    <name type="scientific">Phytophthora oleae</name>
    <dbReference type="NCBI Taxonomy" id="2107226"/>
    <lineage>
        <taxon>Eukaryota</taxon>
        <taxon>Sar</taxon>
        <taxon>Stramenopiles</taxon>
        <taxon>Oomycota</taxon>
        <taxon>Peronosporomycetes</taxon>
        <taxon>Peronosporales</taxon>
        <taxon>Peronosporaceae</taxon>
        <taxon>Phytophthora</taxon>
    </lineage>
</organism>
<evidence type="ECO:0000313" key="3">
    <source>
        <dbReference type="Proteomes" id="UP001632037"/>
    </source>
</evidence>
<protein>
    <submittedName>
        <fullName evidence="2">Uncharacterized protein</fullName>
    </submittedName>
</protein>
<feature type="region of interest" description="Disordered" evidence="1">
    <location>
        <begin position="800"/>
        <end position="822"/>
    </location>
</feature>
<comment type="caution">
    <text evidence="2">The sequence shown here is derived from an EMBL/GenBank/DDBJ whole genome shotgun (WGS) entry which is preliminary data.</text>
</comment>
<dbReference type="InterPro" id="IPR019734">
    <property type="entry name" value="TPR_rpt"/>
</dbReference>
<evidence type="ECO:0000256" key="1">
    <source>
        <dbReference type="SAM" id="MobiDB-lite"/>
    </source>
</evidence>
<feature type="compositionally biased region" description="Basic and acidic residues" evidence="1">
    <location>
        <begin position="624"/>
        <end position="659"/>
    </location>
</feature>
<feature type="region of interest" description="Disordered" evidence="1">
    <location>
        <begin position="621"/>
        <end position="740"/>
    </location>
</feature>
<evidence type="ECO:0000313" key="2">
    <source>
        <dbReference type="EMBL" id="KAL3662680.1"/>
    </source>
</evidence>
<feature type="region of interest" description="Disordered" evidence="1">
    <location>
        <begin position="118"/>
        <end position="177"/>
    </location>
</feature>
<sequence>MTDLDTSEPEQFLRRRTLDGHRSVLTKDHWQDDIPGMGIEITDERPSLETPPSHLDALLNTARRVMMVNAVGGSLQRNGTSLRDVGVRRSSRISSSPTRSLYSAALSASHSEPILQIPKGQANGSLDAAPAAETAMEEPHDSIEIPSGPPLKTGAEPSKKYSPRPLSKATTAKGRSQLTLELVNANSPVEDNTLQPIRRRTAAGISIPMAVTQLKSEEPCAEVEDRMRSRSNSLGSEGIVRLAPLSSTPKPLVQEFLAPPEPEIIVPISEHDVVQEEDTCVSSPDPEVVIYPPVDLPIETKNETVDTSGESVDELPAPSFQSDKEDIQASENDDSRIVKTTLTTDEEGQGIKPNAFQLQLSFDAELAVSPHQTPRKECWEEPELPVVSSGMHEEAGEDNDEKKNLPEIDEFLSESPVVMPLQMKGPSLTEIPNVEPHSEPIEPQNPQNEMCLHLQQGHGEYGEALSYDNNEGRDDDNETAIHFASTDFTKCSAYSSRDMPVIGEAEGGDEADTIDDIMGTNNTVPDGMESSHSAEVVLVHSSRIEDILPQEVHLDNDSDHDLSDNDQDVESVSFSAEDNIDEASKVVSGSDELSSARMTVAIPQHVKERLTEVSRESSVLLYEEPTREDLNPIQEENHSEDSTSFRKPVEEQQQRDEGVKTTGKSKALAAGVGPTGSTTLKTVTTTIGPHKQLADSSPQRQKSGGSTRKKSLSPTKRYDPTGSTGQAKTSVKAVGSRRKSTIAHVANPLVLARPKFERRHTAEDMKQEILLSASRSSSTNDPSIVLPDLSSASSKLSVKASAQKSPILRNSKSQELSKRYSSQHSRVVQSMTNYHKKWGKWIAGKNLIEKVGCLQLEELVMADPKNEENLLKLGLRYARWSGTSMQAILLLEHAALLYKNATGSRDYWFWLGSAHLDIFMRHRKYLPVARFHLSRSIRAFTSAFAYLESLADPILLLRYAIGLFWHKGDGNLEKTRDIFHELFSRFVSFCDKDHQNLLFLQFQVLHRLKLYVDAIDCLNRIISLHESLPHQSPPPGLPSMNTMHNFAVYDVADYRLMLMQCQQASGDYVTAAQSLASVLKHESMDTALRDEDYFDLWFSLAEKCFLHEDYALALEYYAIALNFAKQSQVLAAIHYNLGLCFQSLGEDNKCTTEYKRARTANRHVPPLVSLVELTTSYDERFAQLLQKSVVQTIEEVRVELYGRAVRRLQRVFRQSRRNLNINLNSSDTEAPQMKIPSVSKRRLSLAAARNLPALVKIEDTIEETEAREVENLPQQVVPVDGNQAIRFEGSALEDIERRHESFLVRKQAAMEEMAQLLANPQYRGREVSNTRFKATTQLRSGFLSPEKDQLDARRQQSMETYRQLGYVSSTMPWIEFWDKLLALAPELFESRQALYGSIARIRGRLPLVTDEVAYCALAESIGNVHKAAEKLHDNSYERELTYVCAVVEVSKQLGRDFPLQQMQSPLKAPHVSLPSISSPGADAIASHSSLSPGGVTSRRVVLPPYSPTPVASASCSPKPKAHLRMNQMLDFHFQEHVQKQEAAIAITEATGGFVQQQRRTEKLMVLQDFRQANRVLLSSQLAFGSEKAAT</sequence>
<accession>A0ABD3FB07</accession>
<feature type="compositionally biased region" description="Polar residues" evidence="1">
    <location>
        <begin position="168"/>
        <end position="177"/>
    </location>
</feature>
<feature type="region of interest" description="Disordered" evidence="1">
    <location>
        <begin position="303"/>
        <end position="336"/>
    </location>
</feature>
<gene>
    <name evidence="2" type="ORF">V7S43_012523</name>
</gene>
<dbReference type="InterPro" id="IPR011990">
    <property type="entry name" value="TPR-like_helical_dom_sf"/>
</dbReference>
<dbReference type="SUPFAM" id="SSF48452">
    <property type="entry name" value="TPR-like"/>
    <property type="match status" value="2"/>
</dbReference>
<reference evidence="2 3" key="1">
    <citation type="submission" date="2024-09" db="EMBL/GenBank/DDBJ databases">
        <title>Genome sequencing and assembly of Phytophthora oleae, isolate VK10A, causative agent of rot of olive drupes.</title>
        <authorList>
            <person name="Conti Taguali S."/>
            <person name="Riolo M."/>
            <person name="La Spada F."/>
            <person name="Cacciola S.O."/>
            <person name="Dionisio G."/>
        </authorList>
    </citation>
    <scope>NUCLEOTIDE SEQUENCE [LARGE SCALE GENOMIC DNA]</scope>
    <source>
        <strain evidence="2 3">VK10A</strain>
    </source>
</reference>
<dbReference type="EMBL" id="JBIMZQ010000031">
    <property type="protein sequence ID" value="KAL3662680.1"/>
    <property type="molecule type" value="Genomic_DNA"/>
</dbReference>
<dbReference type="SMART" id="SM00028">
    <property type="entry name" value="TPR"/>
    <property type="match status" value="4"/>
</dbReference>
<feature type="compositionally biased region" description="Polar residues" evidence="1">
    <location>
        <begin position="808"/>
        <end position="822"/>
    </location>
</feature>
<name>A0ABD3FB07_9STRA</name>
<feature type="compositionally biased region" description="Polar residues" evidence="1">
    <location>
        <begin position="694"/>
        <end position="706"/>
    </location>
</feature>
<feature type="compositionally biased region" description="Basic and acidic residues" evidence="1">
    <location>
        <begin position="322"/>
        <end position="336"/>
    </location>
</feature>
<feature type="compositionally biased region" description="Low complexity" evidence="1">
    <location>
        <begin position="675"/>
        <end position="686"/>
    </location>
</feature>
<dbReference type="Proteomes" id="UP001632037">
    <property type="component" value="Unassembled WGS sequence"/>
</dbReference>
<keyword evidence="3" id="KW-1185">Reference proteome</keyword>